<evidence type="ECO:0000313" key="20">
    <source>
        <dbReference type="Proteomes" id="UP000031197"/>
    </source>
</evidence>
<evidence type="ECO:0000256" key="5">
    <source>
        <dbReference type="ARBA" id="ARBA00018714"/>
    </source>
</evidence>
<dbReference type="UniPathway" id="UPA00694"/>
<evidence type="ECO:0000256" key="11">
    <source>
        <dbReference type="ARBA" id="ARBA00022692"/>
    </source>
</evidence>
<dbReference type="GO" id="GO:0005886">
    <property type="term" value="C:plasma membrane"/>
    <property type="evidence" value="ECO:0007669"/>
    <property type="project" value="UniProtKB-SubCell"/>
</dbReference>
<dbReference type="OrthoDB" id="9806824at2"/>
<dbReference type="Gene3D" id="3.90.550.10">
    <property type="entry name" value="Spore Coat Polysaccharide Biosynthesis Protein SpsA, Chain A"/>
    <property type="match status" value="1"/>
</dbReference>
<dbReference type="InterPro" id="IPR009875">
    <property type="entry name" value="PilZ_domain"/>
</dbReference>
<evidence type="ECO:0000259" key="17">
    <source>
        <dbReference type="Pfam" id="PF07238"/>
    </source>
</evidence>
<feature type="transmembrane region" description="Helical" evidence="16">
    <location>
        <begin position="36"/>
        <end position="54"/>
    </location>
</feature>
<evidence type="ECO:0000256" key="14">
    <source>
        <dbReference type="ARBA" id="ARBA00023136"/>
    </source>
</evidence>
<dbReference type="Proteomes" id="UP000031197">
    <property type="component" value="Unassembled WGS sequence"/>
</dbReference>
<feature type="domain" description="PilZ" evidence="17">
    <location>
        <begin position="582"/>
        <end position="679"/>
    </location>
</feature>
<name>A0A0B3ZGQ6_9ALTE</name>
<dbReference type="RefSeq" id="WP_039216358.1">
    <property type="nucleotide sequence ID" value="NZ_JWLW01000002.1"/>
</dbReference>
<evidence type="ECO:0000256" key="7">
    <source>
        <dbReference type="ARBA" id="ARBA00022519"/>
    </source>
</evidence>
<comment type="function">
    <text evidence="16">Catalytic subunit of cellulose synthase. It polymerizes uridine 5'-diphosphate glucose to cellulose.</text>
</comment>
<evidence type="ECO:0000259" key="18">
    <source>
        <dbReference type="Pfam" id="PF13632"/>
    </source>
</evidence>
<dbReference type="InterPro" id="IPR001173">
    <property type="entry name" value="Glyco_trans_2-like"/>
</dbReference>
<dbReference type="EC" id="2.4.1.12" evidence="4 16"/>
<evidence type="ECO:0000256" key="16">
    <source>
        <dbReference type="RuleBase" id="RU365020"/>
    </source>
</evidence>
<feature type="transmembrane region" description="Helical" evidence="16">
    <location>
        <begin position="96"/>
        <end position="122"/>
    </location>
</feature>
<evidence type="ECO:0000256" key="2">
    <source>
        <dbReference type="ARBA" id="ARBA00005186"/>
    </source>
</evidence>
<feature type="transmembrane region" description="Helical" evidence="16">
    <location>
        <begin position="452"/>
        <end position="472"/>
    </location>
</feature>
<keyword evidence="6 16" id="KW-1003">Cell membrane</keyword>
<keyword evidence="13 16" id="KW-1133">Transmembrane helix</keyword>
<keyword evidence="12 16" id="KW-0135">Cellulose biosynthesis</keyword>
<feature type="transmembrane region" description="Helical" evidence="16">
    <location>
        <begin position="12"/>
        <end position="30"/>
    </location>
</feature>
<comment type="catalytic activity">
    <reaction evidence="15 16">
        <text>[(1-&gt;4)-beta-D-glucosyl](n) + UDP-alpha-D-glucose = [(1-&gt;4)-beta-D-glucosyl](n+1) + UDP + H(+)</text>
        <dbReference type="Rhea" id="RHEA:19929"/>
        <dbReference type="Rhea" id="RHEA-COMP:10033"/>
        <dbReference type="Rhea" id="RHEA-COMP:10034"/>
        <dbReference type="ChEBI" id="CHEBI:15378"/>
        <dbReference type="ChEBI" id="CHEBI:18246"/>
        <dbReference type="ChEBI" id="CHEBI:58223"/>
        <dbReference type="ChEBI" id="CHEBI:58885"/>
        <dbReference type="EC" id="2.4.1.12"/>
    </reaction>
</comment>
<dbReference type="PANTHER" id="PTHR43867">
    <property type="entry name" value="CELLULOSE SYNTHASE CATALYTIC SUBUNIT A [UDP-FORMING]"/>
    <property type="match status" value="1"/>
</dbReference>
<organism evidence="19 20">
    <name type="scientific">Alteromonas marina</name>
    <dbReference type="NCBI Taxonomy" id="203795"/>
    <lineage>
        <taxon>Bacteria</taxon>
        <taxon>Pseudomonadati</taxon>
        <taxon>Pseudomonadota</taxon>
        <taxon>Gammaproteobacteria</taxon>
        <taxon>Alteromonadales</taxon>
        <taxon>Alteromonadaceae</taxon>
        <taxon>Alteromonas/Salinimonas group</taxon>
        <taxon>Alteromonas</taxon>
    </lineage>
</organism>
<evidence type="ECO:0000256" key="13">
    <source>
        <dbReference type="ARBA" id="ARBA00022989"/>
    </source>
</evidence>
<accession>A0A0B3ZGQ6</accession>
<evidence type="ECO:0000256" key="3">
    <source>
        <dbReference type="ARBA" id="ARBA00006739"/>
    </source>
</evidence>
<keyword evidence="9 16" id="KW-0328">Glycosyltransferase</keyword>
<keyword evidence="11 16" id="KW-0812">Transmembrane</keyword>
<dbReference type="GO" id="GO:0030244">
    <property type="term" value="P:cellulose biosynthetic process"/>
    <property type="evidence" value="ECO:0007669"/>
    <property type="project" value="UniProtKB-KW"/>
</dbReference>
<keyword evidence="8 16" id="KW-0973">c-di-GMP</keyword>
<feature type="transmembrane region" description="Helical" evidence="16">
    <location>
        <begin position="66"/>
        <end position="84"/>
    </location>
</feature>
<feature type="transmembrane region" description="Helical" evidence="16">
    <location>
        <begin position="559"/>
        <end position="578"/>
    </location>
</feature>
<dbReference type="EMBL" id="JWLW01000002">
    <property type="protein sequence ID" value="KHT57592.1"/>
    <property type="molecule type" value="Genomic_DNA"/>
</dbReference>
<feature type="transmembrane region" description="Helical" evidence="16">
    <location>
        <begin position="418"/>
        <end position="440"/>
    </location>
</feature>
<dbReference type="Pfam" id="PF13632">
    <property type="entry name" value="Glyco_trans_2_3"/>
    <property type="match status" value="1"/>
</dbReference>
<dbReference type="CDD" id="cd06421">
    <property type="entry name" value="CESA_CelA_like"/>
    <property type="match status" value="1"/>
</dbReference>
<evidence type="ECO:0000256" key="8">
    <source>
        <dbReference type="ARBA" id="ARBA00022636"/>
    </source>
</evidence>
<dbReference type="AlphaFoldDB" id="A0A0B3ZGQ6"/>
<evidence type="ECO:0000313" key="19">
    <source>
        <dbReference type="EMBL" id="KHT57592.1"/>
    </source>
</evidence>
<comment type="subcellular location">
    <subcellularLocation>
        <location evidence="1">Cell inner membrane</location>
        <topology evidence="1">Multi-pass membrane protein</topology>
    </subcellularLocation>
</comment>
<feature type="domain" description="Glycosyltransferase 2-like" evidence="18">
    <location>
        <begin position="244"/>
        <end position="462"/>
    </location>
</feature>
<evidence type="ECO:0000256" key="1">
    <source>
        <dbReference type="ARBA" id="ARBA00004429"/>
    </source>
</evidence>
<evidence type="ECO:0000256" key="6">
    <source>
        <dbReference type="ARBA" id="ARBA00022475"/>
    </source>
</evidence>
<feature type="transmembrane region" description="Helical" evidence="16">
    <location>
        <begin position="527"/>
        <end position="547"/>
    </location>
</feature>
<dbReference type="InterPro" id="IPR003919">
    <property type="entry name" value="Cell_synth_A"/>
</dbReference>
<keyword evidence="14 16" id="KW-0472">Membrane</keyword>
<evidence type="ECO:0000256" key="4">
    <source>
        <dbReference type="ARBA" id="ARBA00012539"/>
    </source>
</evidence>
<dbReference type="PANTHER" id="PTHR43867:SF2">
    <property type="entry name" value="CELLULOSE SYNTHASE CATALYTIC SUBUNIT A [UDP-FORMING]"/>
    <property type="match status" value="1"/>
</dbReference>
<dbReference type="NCBIfam" id="TIGR03030">
    <property type="entry name" value="CelA"/>
    <property type="match status" value="1"/>
</dbReference>
<gene>
    <name evidence="19" type="ORF">RJ41_01130</name>
</gene>
<proteinExistence type="inferred from homology"/>
<dbReference type="GO" id="GO:0035438">
    <property type="term" value="F:cyclic-di-GMP binding"/>
    <property type="evidence" value="ECO:0007669"/>
    <property type="project" value="InterPro"/>
</dbReference>
<protein>
    <recommendedName>
        <fullName evidence="5 16">Cellulose synthase catalytic subunit [UDP-forming]</fullName>
        <ecNumber evidence="4 16">2.4.1.12</ecNumber>
    </recommendedName>
</protein>
<keyword evidence="10 16" id="KW-0808">Transferase</keyword>
<comment type="similarity">
    <text evidence="3">Belongs to the glycosyltransferase 2 family.</text>
</comment>
<comment type="caution">
    <text evidence="19">The sequence shown here is derived from an EMBL/GenBank/DDBJ whole genome shotgun (WGS) entry which is preliminary data.</text>
</comment>
<evidence type="ECO:0000256" key="12">
    <source>
        <dbReference type="ARBA" id="ARBA00022916"/>
    </source>
</evidence>
<keyword evidence="20" id="KW-1185">Reference proteome</keyword>
<evidence type="ECO:0000256" key="15">
    <source>
        <dbReference type="ARBA" id="ARBA00048682"/>
    </source>
</evidence>
<evidence type="ECO:0000256" key="9">
    <source>
        <dbReference type="ARBA" id="ARBA00022676"/>
    </source>
</evidence>
<keyword evidence="7 16" id="KW-0997">Cell inner membrane</keyword>
<comment type="pathway">
    <text evidence="2 16">Glycan metabolism; bacterial cellulose biosynthesis.</text>
</comment>
<sequence length="741" mass="83670">MDHSQTHKHHYTSHLTAVLLVASLFLGALLLAPMDALGQLLASITILIFISLCSKEARHSQKYQNLFRVLALVLAIALSVRYLLWRGIYTLTYSDVLSMIAVWLLFGAEIYAGITSVLGAIVNAFPLSRPLLTLEGVDKSTLPSVDVMIPSYNEDEEILEVTIRAAQMLDYPKDKLYIHLLDDGGTDQKINADNPVSAASAKQRRQDLQALCSRLGVTYHTREKNEFAKAGNVNSAIQNTTGDLIVILDADHVPTSDFLDRTVPWMLRNEKVFLVQTPHFMANPDPVERNYFSAFTRMPSENDMFYGTIQKGLDYWGSSFFCGSAALMRRKHLDLVGGISGDSITEDAETALDLHKMGYESVYVDRPMVSGLAPETFDAFIQQRMRWAQGMTQILLLKKPFKAEGLKWYQRVGYMSSIMFWLFPFARIIFLLMPLAYLVFGLQVYHASLLEIFAFTIPHVIATYMISTMLFGRTRWPLVSELYEILQCAFTLNALVKVFLKPRAPSFVVTPKGESLEKTFVSPLSTVFYWLILVITFALGSGVYKFITEPITRELTVVVMLWNVFNLILLLSVLSVLLERKQVRSQARLPATNSVVIKSENGQGWVGDLVDMSLGGARLRLKGEGAYVPEGAILTSWSHALSRNVHIPINVLHYDSKSKMLRVRFMPQTEEQENEVVAYSLCDSLRWMSFQRRRTRAISYWFGAKHVLKVGLKPVLLHLLVLIGKFAMKLGLLVKLPKEKQ</sequence>
<dbReference type="GO" id="GO:0016760">
    <property type="term" value="F:cellulose synthase (UDP-forming) activity"/>
    <property type="evidence" value="ECO:0007669"/>
    <property type="project" value="UniProtKB-EC"/>
</dbReference>
<dbReference type="Gene3D" id="2.40.10.220">
    <property type="entry name" value="predicted glycosyltransferase like domains"/>
    <property type="match status" value="1"/>
</dbReference>
<dbReference type="PRINTS" id="PR01439">
    <property type="entry name" value="CELLSNTHASEA"/>
</dbReference>
<evidence type="ECO:0000256" key="10">
    <source>
        <dbReference type="ARBA" id="ARBA00022679"/>
    </source>
</evidence>
<dbReference type="Pfam" id="PF07238">
    <property type="entry name" value="PilZ"/>
    <property type="match status" value="1"/>
</dbReference>
<dbReference type="InterPro" id="IPR029044">
    <property type="entry name" value="Nucleotide-diphossugar_trans"/>
</dbReference>
<reference evidence="19 20" key="1">
    <citation type="submission" date="2014-12" db="EMBL/GenBank/DDBJ databases">
        <title>Genome sequencing of Alteromonas marina AD001.</title>
        <authorList>
            <person name="Adrian T.G.S."/>
            <person name="Chan K.G."/>
        </authorList>
    </citation>
    <scope>NUCLEOTIDE SEQUENCE [LARGE SCALE GENOMIC DNA]</scope>
    <source>
        <strain evidence="19 20">AD001</strain>
    </source>
</reference>
<dbReference type="InterPro" id="IPR050321">
    <property type="entry name" value="Glycosyltr_2/OpgH_subfam"/>
</dbReference>
<dbReference type="SUPFAM" id="SSF53448">
    <property type="entry name" value="Nucleotide-diphospho-sugar transferases"/>
    <property type="match status" value="1"/>
</dbReference>
<comment type="cofactor">
    <cofactor evidence="16">
        <name>Mg(2+)</name>
        <dbReference type="ChEBI" id="CHEBI:18420"/>
    </cofactor>
</comment>
<dbReference type="GO" id="GO:0006011">
    <property type="term" value="P:UDP-alpha-D-glucose metabolic process"/>
    <property type="evidence" value="ECO:0007669"/>
    <property type="project" value="InterPro"/>
</dbReference>